<organism evidence="5 6">
    <name type="scientific">Paenarthrobacter ureafaciens</name>
    <dbReference type="NCBI Taxonomy" id="37931"/>
    <lineage>
        <taxon>Bacteria</taxon>
        <taxon>Bacillati</taxon>
        <taxon>Actinomycetota</taxon>
        <taxon>Actinomycetes</taxon>
        <taxon>Micrococcales</taxon>
        <taxon>Micrococcaceae</taxon>
        <taxon>Paenarthrobacter</taxon>
    </lineage>
</organism>
<dbReference type="SUPFAM" id="SSF50494">
    <property type="entry name" value="Trypsin-like serine proteases"/>
    <property type="match status" value="1"/>
</dbReference>
<dbReference type="Gene3D" id="3.40.50.300">
    <property type="entry name" value="P-loop containing nucleotide triphosphate hydrolases"/>
    <property type="match status" value="1"/>
</dbReference>
<feature type="repeat" description="WD" evidence="3">
    <location>
        <begin position="885"/>
        <end position="926"/>
    </location>
</feature>
<evidence type="ECO:0000256" key="3">
    <source>
        <dbReference type="PROSITE-ProRule" id="PRU00221"/>
    </source>
</evidence>
<dbReference type="InterPro" id="IPR041664">
    <property type="entry name" value="AAA_16"/>
</dbReference>
<evidence type="ECO:0000259" key="4">
    <source>
        <dbReference type="Pfam" id="PF13191"/>
    </source>
</evidence>
<feature type="repeat" description="WD" evidence="3">
    <location>
        <begin position="1011"/>
        <end position="1052"/>
    </location>
</feature>
<feature type="repeat" description="WD" evidence="3">
    <location>
        <begin position="844"/>
        <end position="884"/>
    </location>
</feature>
<dbReference type="SMART" id="SM00320">
    <property type="entry name" value="WD40"/>
    <property type="match status" value="15"/>
</dbReference>
<dbReference type="Gene3D" id="2.40.10.120">
    <property type="match status" value="1"/>
</dbReference>
<keyword evidence="1 3" id="KW-0853">WD repeat</keyword>
<name>A0AAX3EM02_PAEUR</name>
<dbReference type="Pfam" id="PF00400">
    <property type="entry name" value="WD40"/>
    <property type="match status" value="12"/>
</dbReference>
<feature type="repeat" description="WD" evidence="3">
    <location>
        <begin position="1053"/>
        <end position="1086"/>
    </location>
</feature>
<dbReference type="InterPro" id="IPR015943">
    <property type="entry name" value="WD40/YVTN_repeat-like_dom_sf"/>
</dbReference>
<feature type="repeat" description="WD" evidence="3">
    <location>
        <begin position="1304"/>
        <end position="1345"/>
    </location>
</feature>
<protein>
    <submittedName>
        <fullName evidence="5">Trypsin-like peptidase domain-containing protein</fullName>
    </submittedName>
</protein>
<dbReference type="InterPro" id="IPR001680">
    <property type="entry name" value="WD40_rpt"/>
</dbReference>
<dbReference type="Pfam" id="PF13191">
    <property type="entry name" value="AAA_16"/>
    <property type="match status" value="1"/>
</dbReference>
<dbReference type="InterPro" id="IPR020472">
    <property type="entry name" value="WD40_PAC1"/>
</dbReference>
<dbReference type="InterPro" id="IPR027417">
    <property type="entry name" value="P-loop_NTPase"/>
</dbReference>
<proteinExistence type="predicted"/>
<reference evidence="5" key="1">
    <citation type="submission" date="2022-07" db="EMBL/GenBank/DDBJ databases">
        <authorList>
            <person name="Wu T."/>
        </authorList>
    </citation>
    <scope>NUCLEOTIDE SEQUENCE</scope>
    <source>
        <strain evidence="5">SD-1</strain>
    </source>
</reference>
<dbReference type="PROSITE" id="PS00678">
    <property type="entry name" value="WD_REPEATS_1"/>
    <property type="match status" value="9"/>
</dbReference>
<dbReference type="SUPFAM" id="SSF52540">
    <property type="entry name" value="P-loop containing nucleoside triphosphate hydrolases"/>
    <property type="match status" value="1"/>
</dbReference>
<dbReference type="InterPro" id="IPR036322">
    <property type="entry name" value="WD40_repeat_dom_sf"/>
</dbReference>
<dbReference type="EMBL" id="CP101185">
    <property type="protein sequence ID" value="UYV98743.1"/>
    <property type="molecule type" value="Genomic_DNA"/>
</dbReference>
<dbReference type="PROSITE" id="PS50082">
    <property type="entry name" value="WD_REPEATS_2"/>
    <property type="match status" value="12"/>
</dbReference>
<evidence type="ECO:0000256" key="1">
    <source>
        <dbReference type="ARBA" id="ARBA00022574"/>
    </source>
</evidence>
<dbReference type="Pfam" id="PF13365">
    <property type="entry name" value="Trypsin_2"/>
    <property type="match status" value="1"/>
</dbReference>
<accession>A0AAX3EM02</accession>
<feature type="repeat" description="WD" evidence="3">
    <location>
        <begin position="927"/>
        <end position="968"/>
    </location>
</feature>
<feature type="repeat" description="WD" evidence="3">
    <location>
        <begin position="759"/>
        <end position="800"/>
    </location>
</feature>
<dbReference type="InterPro" id="IPR009003">
    <property type="entry name" value="Peptidase_S1_PA"/>
</dbReference>
<dbReference type="SUPFAM" id="SSF50978">
    <property type="entry name" value="WD40 repeat-like"/>
    <property type="match status" value="2"/>
</dbReference>
<dbReference type="CDD" id="cd00200">
    <property type="entry name" value="WD40"/>
    <property type="match status" value="3"/>
</dbReference>
<keyword evidence="2" id="KW-0677">Repeat</keyword>
<dbReference type="InterPro" id="IPR019775">
    <property type="entry name" value="WD40_repeat_CS"/>
</dbReference>
<dbReference type="Gene3D" id="2.130.10.10">
    <property type="entry name" value="YVTN repeat-like/Quinoprotein amine dehydrogenase"/>
    <property type="match status" value="5"/>
</dbReference>
<gene>
    <name evidence="5" type="ORF">NL394_05870</name>
</gene>
<feature type="repeat" description="WD" evidence="3">
    <location>
        <begin position="1179"/>
        <end position="1220"/>
    </location>
</feature>
<sequence>MALLETGRVVNITYQFHGQPRVGSGLMVGGSVVLTADHVAKGSGHEVLGLEGTYPASVLVRSGSATVDIALLSLDGAPDLPFLTFGRVERQNLEVLHDCTAVGFPRFKAVSGGRIAVHAYGSIPTAEGLRAVPGQGLVPGYLALKVENTPRDWPPIAPGDLETSQWAGMSGSAVLSATNDLIGVVRHHNPSEGPGSLALTPIEAIDTLPEATREVFWRHLGLNGPEDLKLLPRKEAKPDLSRAFTPLFRSRRSDGFVGRRQEIAALSAFADGPGGVLAVTGRPGFGKTSLLAEFAQQMGARAAFHFFTSRYDPYWLDEVFFLRNVLQQLSPDPLADDYPHLDRLSLQSMLHQRLSEATRSNGTPDVLILDGIDEIQGWSIANYVAGASPKHLHVIVSIRDTGQEWRSKYRLQGPDVKELRLDGFGEKSVVELFSATGPHTAALIQRPGALAAVMRAAAIGPLDATTNGAATHADPLYIGLLAKEALEKEFDVADLEQQPEGLAAYLDVWWQELLDVAGERPALLLFATLAAAHGPLARSDLEALVPEAFADPTGMLRDHFDRNILPKIRRLIMGNDAVGYTLAHPRFGQHLSTKFTADVLQSVQERLLEYSRNWSRNASGYALTHLPVHTAEVRPNELAALYQDAHYLAKAIGTLGVDRVIGTLRRVQSEAQLSHEDGKSLHRSRMVLEHEAHNFRAEADGAAGTSEAYAAGQLALQALVMNDRELYESARTYLALIVPNGIYPAWTTNTSSDALLRTLSGHTSVVERATITGGGSRVFTLSLDGSAKLWDIHTGSLIQTLQDSDSPISAGAITPDGDIAVTANGQEESAKVWDVESGNLLFVLEGHTEEVTDVAIAPNKTFAVTTSRDGAYVWDLASGKRGHFLNGHENWLTSVAISPDGQKALTTSWDSTACLWNLGDGKLLFRLEGHRAGVSRGLFSSDSKRALTISKDSTARLWDLENLEVLHELSGHESELTAAVFVPERDEAATAGQDGTIRVWNLSTGQATAVLQDHGQWVTDVVPFGRNGSIASARRDGTIAIWDIASAQMIKSWKGHPGPVKSIAISELGDLAVTAGDDGSARVWDLAAAITAPAPHGHQEAVTSLTYHSEKEELMSASRDATVMVWESGSGDRRLVLDDGGGPITALALAPGAGVLATGSEDRSGRLWDLTGGGLLNRLTGHKAGVTAVAASEPSTRVITGAQDGSMLVWDLEEGTRVLELVGHTKRIASIRVTKDGAQAVSTSWDGTARIWNLETGACTNVLEAHPGPVTDAALAKEGRLVTIGHDDKPRVWNLADGSLLGCLEGHTGPLSTLALSPDGASALTGGWDGSICLWDLEARTSRLVIAPSESGKIVAVAFLADGEHCLSVNVSGLVALRALATGELVQKLQLPSQPTAAIICGQEGNLVAAGENSGAVTVFGFTSALEHSMK</sequence>
<evidence type="ECO:0000313" key="5">
    <source>
        <dbReference type="EMBL" id="UYV98743.1"/>
    </source>
</evidence>
<feature type="repeat" description="WD" evidence="3">
    <location>
        <begin position="1221"/>
        <end position="1262"/>
    </location>
</feature>
<feature type="repeat" description="WD" evidence="3">
    <location>
        <begin position="1137"/>
        <end position="1178"/>
    </location>
</feature>
<dbReference type="RefSeq" id="WP_083261986.1">
    <property type="nucleotide sequence ID" value="NZ_CP043010.1"/>
</dbReference>
<dbReference type="PANTHER" id="PTHR19848:SF8">
    <property type="entry name" value="F-BOX AND WD REPEAT DOMAIN CONTAINING 7"/>
    <property type="match status" value="1"/>
</dbReference>
<dbReference type="PANTHER" id="PTHR19848">
    <property type="entry name" value="WD40 REPEAT PROTEIN"/>
    <property type="match status" value="1"/>
</dbReference>
<evidence type="ECO:0000256" key="2">
    <source>
        <dbReference type="ARBA" id="ARBA00022737"/>
    </source>
</evidence>
<dbReference type="PRINTS" id="PR00320">
    <property type="entry name" value="GPROTEINBRPT"/>
</dbReference>
<dbReference type="Proteomes" id="UP001163293">
    <property type="component" value="Chromosome"/>
</dbReference>
<feature type="domain" description="Orc1-like AAA ATPase" evidence="4">
    <location>
        <begin position="256"/>
        <end position="375"/>
    </location>
</feature>
<dbReference type="PROSITE" id="PS50294">
    <property type="entry name" value="WD_REPEATS_REGION"/>
    <property type="match status" value="10"/>
</dbReference>
<feature type="repeat" description="WD" evidence="3">
    <location>
        <begin position="969"/>
        <end position="1010"/>
    </location>
</feature>
<evidence type="ECO:0000313" key="6">
    <source>
        <dbReference type="Proteomes" id="UP001163293"/>
    </source>
</evidence>
<keyword evidence="6" id="KW-1185">Reference proteome</keyword>
<feature type="repeat" description="WD" evidence="3">
    <location>
        <begin position="1095"/>
        <end position="1136"/>
    </location>
</feature>